<dbReference type="SUPFAM" id="SSF47413">
    <property type="entry name" value="lambda repressor-like DNA-binding domains"/>
    <property type="match status" value="1"/>
</dbReference>
<feature type="domain" description="HTH cro/C1-type" evidence="2">
    <location>
        <begin position="12"/>
        <end position="60"/>
    </location>
</feature>
<dbReference type="InterPro" id="IPR001387">
    <property type="entry name" value="Cro/C1-type_HTH"/>
</dbReference>
<accession>A0A367G1P8</accession>
<gene>
    <name evidence="3" type="ORF">C4886_07310</name>
</gene>
<proteinExistence type="predicted"/>
<dbReference type="RefSeq" id="WP_092069588.1">
    <property type="nucleotide sequence ID" value="NZ_PSQG01000008.1"/>
</dbReference>
<evidence type="ECO:0000313" key="4">
    <source>
        <dbReference type="Proteomes" id="UP000253208"/>
    </source>
</evidence>
<sequence>MIKYDRFWVTMKKRGITQYDLYEHYQITRSLLDRLRKNKNVEIYTIDRLCSILHCEIEDIVEHVPEPDERNEHTEKASEKNNPYSEDKKNSL</sequence>
<dbReference type="PROSITE" id="PS50943">
    <property type="entry name" value="HTH_CROC1"/>
    <property type="match status" value="1"/>
</dbReference>
<dbReference type="Proteomes" id="UP000253208">
    <property type="component" value="Unassembled WGS sequence"/>
</dbReference>
<feature type="region of interest" description="Disordered" evidence="1">
    <location>
        <begin position="63"/>
        <end position="92"/>
    </location>
</feature>
<name>A0A367G1P8_9FIRM</name>
<organism evidence="3 4">
    <name type="scientific">Blautia obeum</name>
    <dbReference type="NCBI Taxonomy" id="40520"/>
    <lineage>
        <taxon>Bacteria</taxon>
        <taxon>Bacillati</taxon>
        <taxon>Bacillota</taxon>
        <taxon>Clostridia</taxon>
        <taxon>Lachnospirales</taxon>
        <taxon>Lachnospiraceae</taxon>
        <taxon>Blautia</taxon>
    </lineage>
</organism>
<dbReference type="InterPro" id="IPR010982">
    <property type="entry name" value="Lambda_DNA-bd_dom_sf"/>
</dbReference>
<dbReference type="Gene3D" id="1.10.260.40">
    <property type="entry name" value="lambda repressor-like DNA-binding domains"/>
    <property type="match status" value="1"/>
</dbReference>
<reference evidence="3 4" key="1">
    <citation type="submission" date="2018-02" db="EMBL/GenBank/DDBJ databases">
        <title>Complete genome sequencing of Faecalibacterium prausnitzii strains isolated from the human gut.</title>
        <authorList>
            <person name="Fitzgerald B.C."/>
            <person name="Shkoporov A.N."/>
            <person name="Ross P.R."/>
            <person name="Hill C."/>
        </authorList>
    </citation>
    <scope>NUCLEOTIDE SEQUENCE [LARGE SCALE GENOMIC DNA]</scope>
    <source>
        <strain evidence="3 4">APC942/31-1</strain>
    </source>
</reference>
<comment type="caution">
    <text evidence="3">The sequence shown here is derived from an EMBL/GenBank/DDBJ whole genome shotgun (WGS) entry which is preliminary data.</text>
</comment>
<dbReference type="AlphaFoldDB" id="A0A367G1P8"/>
<dbReference type="GO" id="GO:0003677">
    <property type="term" value="F:DNA binding"/>
    <property type="evidence" value="ECO:0007669"/>
    <property type="project" value="InterPro"/>
</dbReference>
<evidence type="ECO:0000313" key="3">
    <source>
        <dbReference type="EMBL" id="RCH44438.1"/>
    </source>
</evidence>
<evidence type="ECO:0000256" key="1">
    <source>
        <dbReference type="SAM" id="MobiDB-lite"/>
    </source>
</evidence>
<evidence type="ECO:0000259" key="2">
    <source>
        <dbReference type="PROSITE" id="PS50943"/>
    </source>
</evidence>
<protein>
    <submittedName>
        <fullName evidence="3">XRE family transcriptional regulator</fullName>
    </submittedName>
</protein>
<dbReference type="EMBL" id="PSQG01000008">
    <property type="protein sequence ID" value="RCH44438.1"/>
    <property type="molecule type" value="Genomic_DNA"/>
</dbReference>
<dbReference type="Pfam" id="PF13443">
    <property type="entry name" value="HTH_26"/>
    <property type="match status" value="1"/>
</dbReference>